<comment type="domain">
    <text evidence="8">Domain I is involved in oligomerization and binding regulators, domain II is flexibile and of varying length in different bacteria, domain III forms the AAA+ region, while domain IV binds dsDNA.</text>
</comment>
<dbReference type="GO" id="GO:0005737">
    <property type="term" value="C:cytoplasm"/>
    <property type="evidence" value="ECO:0007669"/>
    <property type="project" value="UniProtKB-SubCell"/>
</dbReference>
<keyword evidence="15" id="KW-1185">Reference proteome</keyword>
<keyword evidence="6 8" id="KW-0446">Lipid-binding</keyword>
<dbReference type="GO" id="GO:0006270">
    <property type="term" value="P:DNA replication initiation"/>
    <property type="evidence" value="ECO:0007669"/>
    <property type="project" value="UniProtKB-UniRule"/>
</dbReference>
<dbReference type="SUPFAM" id="SSF52540">
    <property type="entry name" value="P-loop containing nucleoside triphosphate hydrolases"/>
    <property type="match status" value="1"/>
</dbReference>
<dbReference type="Pfam" id="PF08299">
    <property type="entry name" value="Bac_DnaA_C"/>
    <property type="match status" value="1"/>
</dbReference>
<comment type="similarity">
    <text evidence="1 8 11">Belongs to the DnaA family.</text>
</comment>
<dbReference type="PRINTS" id="PR00051">
    <property type="entry name" value="DNAA"/>
</dbReference>
<gene>
    <name evidence="8" type="primary">dnaA</name>
    <name evidence="14" type="ORF">EI71_01859</name>
</gene>
<dbReference type="InterPro" id="IPR027417">
    <property type="entry name" value="P-loop_NTPase"/>
</dbReference>
<dbReference type="InterPro" id="IPR001957">
    <property type="entry name" value="Chromosome_initiator_DnaA"/>
</dbReference>
<dbReference type="RefSeq" id="WP_119016921.1">
    <property type="nucleotide sequence ID" value="NZ_QXEV01000035.1"/>
</dbReference>
<dbReference type="InParanoid" id="A0A397QUU9"/>
<dbReference type="PANTHER" id="PTHR30050:SF2">
    <property type="entry name" value="CHROMOSOMAL REPLICATION INITIATOR PROTEIN DNAA"/>
    <property type="match status" value="1"/>
</dbReference>
<dbReference type="EMBL" id="QXEV01000035">
    <property type="protein sequence ID" value="RIA64838.1"/>
    <property type="molecule type" value="Genomic_DNA"/>
</dbReference>
<feature type="binding site" evidence="8">
    <location>
        <position position="149"/>
    </location>
    <ligand>
        <name>ATP</name>
        <dbReference type="ChEBI" id="CHEBI:30616"/>
    </ligand>
</feature>
<dbReference type="CDD" id="cd06571">
    <property type="entry name" value="Bac_DnaA_C"/>
    <property type="match status" value="1"/>
</dbReference>
<dbReference type="GO" id="GO:0006275">
    <property type="term" value="P:regulation of DNA replication"/>
    <property type="evidence" value="ECO:0007669"/>
    <property type="project" value="UniProtKB-UniRule"/>
</dbReference>
<dbReference type="Pfam" id="PF11638">
    <property type="entry name" value="DnaA_N"/>
    <property type="match status" value="1"/>
</dbReference>
<evidence type="ECO:0000256" key="5">
    <source>
        <dbReference type="ARBA" id="ARBA00022840"/>
    </source>
</evidence>
<dbReference type="Gene3D" id="3.30.300.180">
    <property type="match status" value="1"/>
</dbReference>
<dbReference type="PANTHER" id="PTHR30050">
    <property type="entry name" value="CHROMOSOMAL REPLICATION INITIATOR PROTEIN DNAA"/>
    <property type="match status" value="1"/>
</dbReference>
<comment type="function">
    <text evidence="8 10">Plays an essential role in the initiation and regulation of chromosomal replication. ATP-DnaA binds to the origin of replication (oriC) to initiate formation of the DNA replication initiation complex once per cell cycle. Binds the DnaA box (a 9 base pair repeat at the origin) and separates the double-stranded (ds)DNA. Forms a right-handed helical filament on oriC DNA; dsDNA binds to the exterior of the filament while single-stranded (ss)DNA is stabiized in the filament's interior. The ATP-DnaA-oriC complex binds and stabilizes one strand of the AT-rich DNA unwinding element (DUE), permitting loading of DNA polymerase. After initiation quickly degrades to an ADP-DnaA complex that is not apt for DNA replication. Binds acidic phospholipids.</text>
</comment>
<evidence type="ECO:0000256" key="8">
    <source>
        <dbReference type="HAMAP-Rule" id="MF_00377"/>
    </source>
</evidence>
<keyword evidence="5 8" id="KW-0067">ATP-binding</keyword>
<dbReference type="Pfam" id="PF00308">
    <property type="entry name" value="Bac_DnaA"/>
    <property type="match status" value="1"/>
</dbReference>
<dbReference type="Gene3D" id="3.40.50.300">
    <property type="entry name" value="P-loop containing nucleotide triphosphate hydrolases"/>
    <property type="match status" value="1"/>
</dbReference>
<evidence type="ECO:0000256" key="11">
    <source>
        <dbReference type="RuleBase" id="RU004227"/>
    </source>
</evidence>
<keyword evidence="2 8" id="KW-0963">Cytoplasm</keyword>
<feature type="domain" description="AAA+ ATPase" evidence="12">
    <location>
        <begin position="135"/>
        <end position="269"/>
    </location>
</feature>
<feature type="domain" description="Chromosomal replication initiator DnaA C-terminal" evidence="13">
    <location>
        <begin position="349"/>
        <end position="417"/>
    </location>
</feature>
<dbReference type="SMART" id="SM00382">
    <property type="entry name" value="AAA"/>
    <property type="match status" value="1"/>
</dbReference>
<dbReference type="InterPro" id="IPR024633">
    <property type="entry name" value="DnaA_N_dom"/>
</dbReference>
<comment type="subcellular location">
    <subcellularLocation>
        <location evidence="8">Cytoplasm</location>
    </subcellularLocation>
</comment>
<dbReference type="GO" id="GO:0003688">
    <property type="term" value="F:DNA replication origin binding"/>
    <property type="evidence" value="ECO:0007669"/>
    <property type="project" value="UniProtKB-UniRule"/>
</dbReference>
<dbReference type="InterPro" id="IPR038454">
    <property type="entry name" value="DnaA_N_sf"/>
</dbReference>
<evidence type="ECO:0000256" key="6">
    <source>
        <dbReference type="ARBA" id="ARBA00023121"/>
    </source>
</evidence>
<dbReference type="CDD" id="cd00009">
    <property type="entry name" value="AAA"/>
    <property type="match status" value="1"/>
</dbReference>
<dbReference type="SUPFAM" id="SSF48295">
    <property type="entry name" value="TrpR-like"/>
    <property type="match status" value="1"/>
</dbReference>
<keyword evidence="7 8" id="KW-0238">DNA-binding</keyword>
<evidence type="ECO:0000256" key="9">
    <source>
        <dbReference type="NCBIfam" id="TIGR00362"/>
    </source>
</evidence>
<dbReference type="HAMAP" id="MF_00377">
    <property type="entry name" value="DnaA_bact"/>
    <property type="match status" value="1"/>
</dbReference>
<dbReference type="NCBIfam" id="TIGR00362">
    <property type="entry name" value="DnaA"/>
    <property type="match status" value="1"/>
</dbReference>
<evidence type="ECO:0000256" key="1">
    <source>
        <dbReference type="ARBA" id="ARBA00006583"/>
    </source>
</evidence>
<evidence type="ECO:0000256" key="10">
    <source>
        <dbReference type="RuleBase" id="RU000577"/>
    </source>
</evidence>
<evidence type="ECO:0000256" key="3">
    <source>
        <dbReference type="ARBA" id="ARBA00022705"/>
    </source>
</evidence>
<dbReference type="GO" id="GO:0008289">
    <property type="term" value="F:lipid binding"/>
    <property type="evidence" value="ECO:0007669"/>
    <property type="project" value="UniProtKB-KW"/>
</dbReference>
<feature type="region of interest" description="Domain IV, binds dsDNA" evidence="8">
    <location>
        <begin position="320"/>
        <end position="440"/>
    </location>
</feature>
<dbReference type="GO" id="GO:0005524">
    <property type="term" value="F:ATP binding"/>
    <property type="evidence" value="ECO:0007669"/>
    <property type="project" value="UniProtKB-UniRule"/>
</dbReference>
<feature type="binding site" evidence="8">
    <location>
        <position position="148"/>
    </location>
    <ligand>
        <name>ATP</name>
        <dbReference type="ChEBI" id="CHEBI:30616"/>
    </ligand>
</feature>
<comment type="caution">
    <text evidence="8">Lacks conserved residue(s) required for the propagation of feature annotation.</text>
</comment>
<dbReference type="FunCoup" id="A0A397QUU9">
    <property type="interactions" value="255"/>
</dbReference>
<feature type="region of interest" description="Domain I, interacts with DnaA modulators" evidence="8">
    <location>
        <begin position="1"/>
        <end position="92"/>
    </location>
</feature>
<protein>
    <recommendedName>
        <fullName evidence="8 9">Chromosomal replication initiator protein DnaA</fullName>
    </recommendedName>
</protein>
<comment type="subunit">
    <text evidence="8">Oligomerizes as a right-handed, spiral filament on DNA at oriC.</text>
</comment>
<proteinExistence type="inferred from homology"/>
<evidence type="ECO:0000259" key="13">
    <source>
        <dbReference type="SMART" id="SM00760"/>
    </source>
</evidence>
<dbReference type="SMART" id="SM00760">
    <property type="entry name" value="Bac_DnaA_C"/>
    <property type="match status" value="1"/>
</dbReference>
<dbReference type="InterPro" id="IPR020591">
    <property type="entry name" value="Chromosome_initiator_DnaA-like"/>
</dbReference>
<dbReference type="Gene3D" id="1.10.8.60">
    <property type="match status" value="1"/>
</dbReference>
<keyword evidence="3 8" id="KW-0235">DNA replication</keyword>
<accession>A0A397QUU9</accession>
<dbReference type="InterPro" id="IPR013159">
    <property type="entry name" value="DnaA_C"/>
</dbReference>
<reference evidence="14 15" key="1">
    <citation type="submission" date="2018-08" db="EMBL/GenBank/DDBJ databases">
        <title>Genomic Encyclopedia of Archaeal and Bacterial Type Strains, Phase II (KMG-II): from individual species to whole genera.</title>
        <authorList>
            <person name="Goeker M."/>
        </authorList>
    </citation>
    <scope>NUCLEOTIDE SEQUENCE [LARGE SCALE GENOMIC DNA]</scope>
    <source>
        <strain evidence="14 15">ATCC 27112</strain>
    </source>
</reference>
<comment type="caution">
    <text evidence="14">The sequence shown here is derived from an EMBL/GenBank/DDBJ whole genome shotgun (WGS) entry which is preliminary data.</text>
</comment>
<dbReference type="InterPro" id="IPR013317">
    <property type="entry name" value="DnaA_dom"/>
</dbReference>
<keyword evidence="4 8" id="KW-0547">Nucleotide-binding</keyword>
<dbReference type="Proteomes" id="UP000266506">
    <property type="component" value="Unassembled WGS sequence"/>
</dbReference>
<sequence length="440" mass="50747">MQEYQSLWNSVRDELKNQLAPSTFEETFGKVKRTAKEENGLIYIICPNTVTKFKINQVYYKSIEGILKKITSRQVKFKFVLDEEIIEKKQDSIDIPKISVNNLNLNYTFESFVVGESNKRSWLTATKVAEDPGYFVNPLYIFGSVGLGKTHLMQAIGNFISEMHIDFKILYIQAQEYFSDYTKACADKNFEAFEKKYSTIDVLLVDDIQMLEKKVSTQEQFFNLFNEMINNNKQVVITSDRPASKLNGFMDRLTSRFNSGIVVDINQPDFNQRVSILKKKAEEMTAKQINDDVLAYIAENFTDNVRELEGALNRVIRMSELFNAEPNLQFAKDELQVLIKVKKPKEDNNYENALSVISDMYSIPQADMLGKSRQEKYVTPRHISMYILKTKYSLTLQQIASIFSCHHTSVMSGIQKIEKEQEENEELKLAIETVLKKIGG</sequence>
<feature type="binding site" evidence="8">
    <location>
        <position position="146"/>
    </location>
    <ligand>
        <name>ATP</name>
        <dbReference type="ChEBI" id="CHEBI:30616"/>
    </ligand>
</feature>
<evidence type="ECO:0000256" key="2">
    <source>
        <dbReference type="ARBA" id="ARBA00022490"/>
    </source>
</evidence>
<dbReference type="Gene3D" id="1.10.1750.10">
    <property type="match status" value="1"/>
</dbReference>
<name>A0A397QUU9_9MOLU</name>
<organism evidence="14 15">
    <name type="scientific">Anaeroplasma bactoclasticum</name>
    <dbReference type="NCBI Taxonomy" id="2088"/>
    <lineage>
        <taxon>Bacteria</taxon>
        <taxon>Bacillati</taxon>
        <taxon>Mycoplasmatota</taxon>
        <taxon>Mollicutes</taxon>
        <taxon>Anaeroplasmatales</taxon>
        <taxon>Anaeroplasmataceae</taxon>
        <taxon>Anaeroplasma</taxon>
    </lineage>
</organism>
<dbReference type="AlphaFoldDB" id="A0A397QUU9"/>
<feature type="binding site" evidence="8">
    <location>
        <position position="150"/>
    </location>
    <ligand>
        <name>ATP</name>
        <dbReference type="ChEBI" id="CHEBI:30616"/>
    </ligand>
</feature>
<evidence type="ECO:0000256" key="4">
    <source>
        <dbReference type="ARBA" id="ARBA00022741"/>
    </source>
</evidence>
<dbReference type="GO" id="GO:0005886">
    <property type="term" value="C:plasma membrane"/>
    <property type="evidence" value="ECO:0007669"/>
    <property type="project" value="TreeGrafter"/>
</dbReference>
<dbReference type="OrthoDB" id="9807019at2"/>
<evidence type="ECO:0000256" key="7">
    <source>
        <dbReference type="ARBA" id="ARBA00023125"/>
    </source>
</evidence>
<evidence type="ECO:0000313" key="15">
    <source>
        <dbReference type="Proteomes" id="UP000266506"/>
    </source>
</evidence>
<dbReference type="InterPro" id="IPR003593">
    <property type="entry name" value="AAA+_ATPase"/>
</dbReference>
<evidence type="ECO:0000259" key="12">
    <source>
        <dbReference type="SMART" id="SM00382"/>
    </source>
</evidence>
<evidence type="ECO:0000313" key="14">
    <source>
        <dbReference type="EMBL" id="RIA64838.1"/>
    </source>
</evidence>
<dbReference type="InterPro" id="IPR010921">
    <property type="entry name" value="Trp_repressor/repl_initiator"/>
</dbReference>